<feature type="compositionally biased region" description="Low complexity" evidence="1">
    <location>
        <begin position="163"/>
        <end position="173"/>
    </location>
</feature>
<accession>A0A8S4S7N0</accession>
<gene>
    <name evidence="2" type="primary">jg26103</name>
    <name evidence="2" type="ORF">PAEG_LOCUS23129</name>
</gene>
<evidence type="ECO:0000313" key="3">
    <source>
        <dbReference type="Proteomes" id="UP000838756"/>
    </source>
</evidence>
<proteinExistence type="predicted"/>
<name>A0A8S4S7N0_9NEOP</name>
<reference evidence="2" key="1">
    <citation type="submission" date="2022-03" db="EMBL/GenBank/DDBJ databases">
        <authorList>
            <person name="Lindestad O."/>
        </authorList>
    </citation>
    <scope>NUCLEOTIDE SEQUENCE</scope>
</reference>
<dbReference type="Proteomes" id="UP000838756">
    <property type="component" value="Unassembled WGS sequence"/>
</dbReference>
<organism evidence="2 3">
    <name type="scientific">Pararge aegeria aegeria</name>
    <dbReference type="NCBI Taxonomy" id="348720"/>
    <lineage>
        <taxon>Eukaryota</taxon>
        <taxon>Metazoa</taxon>
        <taxon>Ecdysozoa</taxon>
        <taxon>Arthropoda</taxon>
        <taxon>Hexapoda</taxon>
        <taxon>Insecta</taxon>
        <taxon>Pterygota</taxon>
        <taxon>Neoptera</taxon>
        <taxon>Endopterygota</taxon>
        <taxon>Lepidoptera</taxon>
        <taxon>Glossata</taxon>
        <taxon>Ditrysia</taxon>
        <taxon>Papilionoidea</taxon>
        <taxon>Nymphalidae</taxon>
        <taxon>Satyrinae</taxon>
        <taxon>Satyrini</taxon>
        <taxon>Parargina</taxon>
        <taxon>Pararge</taxon>
    </lineage>
</organism>
<feature type="compositionally biased region" description="Acidic residues" evidence="1">
    <location>
        <begin position="145"/>
        <end position="157"/>
    </location>
</feature>
<keyword evidence="3" id="KW-1185">Reference proteome</keyword>
<feature type="compositionally biased region" description="Pro residues" evidence="1">
    <location>
        <begin position="174"/>
        <end position="186"/>
    </location>
</feature>
<comment type="caution">
    <text evidence="2">The sequence shown here is derived from an EMBL/GenBank/DDBJ whole genome shotgun (WGS) entry which is preliminary data.</text>
</comment>
<dbReference type="EMBL" id="CAKXAJ010026117">
    <property type="protein sequence ID" value="CAH2257269.1"/>
    <property type="molecule type" value="Genomic_DNA"/>
</dbReference>
<dbReference type="OrthoDB" id="8196919at2759"/>
<evidence type="ECO:0000313" key="2">
    <source>
        <dbReference type="EMBL" id="CAH2257269.1"/>
    </source>
</evidence>
<dbReference type="AlphaFoldDB" id="A0A8S4S7N0"/>
<sequence length="376" mass="41315">MIVLAQRMLLPVISYISHTRLVRHPREEEGNLPQLRPPHAKYILCVFLLQVRSASFDEIQLEAARGSGASSLLAVPQAGARSRSFDSAGSDDSGTYLEVPRLWSRRRSGKGTPPPCVHCRHMETWLARRSEERTTPERPPASSSAEDDDDDDDESESDTPRILLAPTPLCKTLLPPPVQSPPPSPGAPSFELQPPIDEPPVLPQRRRSISRQEAFFVEPTGSSLENVRASEQGANKAPRDSLVHDIYLAVPELKRDRAASVDSCFSKVSGGARAEELSEGGEYLTVPGTGLRSRSVDIVLPTAEQSRYKALSLTASQAQPQISHQVPEEPQAISVAPQALENSNKDHFISLLGPVLEMLAFLIREKVLEFRLISCF</sequence>
<protein>
    <submittedName>
        <fullName evidence="2">Jg26103 protein</fullName>
    </submittedName>
</protein>
<feature type="region of interest" description="Disordered" evidence="1">
    <location>
        <begin position="127"/>
        <end position="202"/>
    </location>
</feature>
<feature type="compositionally biased region" description="Basic and acidic residues" evidence="1">
    <location>
        <begin position="127"/>
        <end position="136"/>
    </location>
</feature>
<evidence type="ECO:0000256" key="1">
    <source>
        <dbReference type="SAM" id="MobiDB-lite"/>
    </source>
</evidence>